<dbReference type="PANTHER" id="PTHR30273">
    <property type="entry name" value="PERIPLASMIC SIGNAL SENSOR AND SIGMA FACTOR ACTIVATOR FECR-RELATED"/>
    <property type="match status" value="1"/>
</dbReference>
<accession>A0ABT0PQV7</accession>
<dbReference type="Pfam" id="PF04773">
    <property type="entry name" value="FecR"/>
    <property type="match status" value="1"/>
</dbReference>
<dbReference type="Gene3D" id="3.55.50.30">
    <property type="match status" value="1"/>
</dbReference>
<sequence>MEFKLILKKLNNTLTKAEGEQFEAWISESETHRSYFEKVQNSYQDTSSVVDIRKGWERINSKIKSPKGVSTYWKYAAAAVIILLLTLPFVIPTETPVDTTAPQVVEESITIGTDKATLTLEDGTKVALEKGKAYTTQALTSNGQQLVYAANKDANGQIKQNTLTIPRGGQFYLVLADGTKVWLNSDTELKYPVDFGPDSPRKVELVYGEAYFEVSPSIQNNGTHFLVATQGQEVDVLGTEFNIKAFREDTFIETTLVNGKVAIKDGNSINNLSPGLQSKINKTTREIRIAATDVSNVISWKDGLFSFKNMPLEEIMKVLSRWYDVDVKIMDGAKGKITFNGVFNRNQELKNILSIIENTNEAKFKTQGKTIMVE</sequence>
<protein>
    <submittedName>
        <fullName evidence="3">FecR family protein</fullName>
    </submittedName>
</protein>
<dbReference type="Proteomes" id="UP001203607">
    <property type="component" value="Unassembled WGS sequence"/>
</dbReference>
<dbReference type="InterPro" id="IPR012373">
    <property type="entry name" value="Ferrdict_sens_TM"/>
</dbReference>
<dbReference type="EMBL" id="JAMFMA010000002">
    <property type="protein sequence ID" value="MCL6273777.1"/>
    <property type="molecule type" value="Genomic_DNA"/>
</dbReference>
<comment type="caution">
    <text evidence="3">The sequence shown here is derived from an EMBL/GenBank/DDBJ whole genome shotgun (WGS) entry which is preliminary data.</text>
</comment>
<name>A0ABT0PQV7_9FLAO</name>
<organism evidence="3 4">
    <name type="scientific">Flagellimonas spongiicola</name>
    <dbReference type="NCBI Taxonomy" id="2942208"/>
    <lineage>
        <taxon>Bacteria</taxon>
        <taxon>Pseudomonadati</taxon>
        <taxon>Bacteroidota</taxon>
        <taxon>Flavobacteriia</taxon>
        <taxon>Flavobacteriales</taxon>
        <taxon>Flavobacteriaceae</taxon>
        <taxon>Flagellimonas</taxon>
    </lineage>
</organism>
<dbReference type="PANTHER" id="PTHR30273:SF2">
    <property type="entry name" value="PROTEIN FECR"/>
    <property type="match status" value="1"/>
</dbReference>
<dbReference type="PIRSF" id="PIRSF018266">
    <property type="entry name" value="FecR"/>
    <property type="match status" value="1"/>
</dbReference>
<reference evidence="3 4" key="1">
    <citation type="submission" date="2022-05" db="EMBL/GenBank/DDBJ databases">
        <authorList>
            <person name="Park J.-S."/>
        </authorList>
    </citation>
    <scope>NUCLEOTIDE SEQUENCE [LARGE SCALE GENOMIC DNA]</scope>
    <source>
        <strain evidence="3 4">2012CJ35-5</strain>
    </source>
</reference>
<proteinExistence type="predicted"/>
<dbReference type="Pfam" id="PF16344">
    <property type="entry name" value="FecR_C"/>
    <property type="match status" value="1"/>
</dbReference>
<dbReference type="RefSeq" id="WP_249656968.1">
    <property type="nucleotide sequence ID" value="NZ_JAMFMA010000002.1"/>
</dbReference>
<feature type="domain" description="FecR protein" evidence="1">
    <location>
        <begin position="163"/>
        <end position="261"/>
    </location>
</feature>
<gene>
    <name evidence="3" type="ORF">M3P19_07145</name>
</gene>
<feature type="domain" description="Protein FecR C-terminal" evidence="2">
    <location>
        <begin position="305"/>
        <end position="373"/>
    </location>
</feature>
<evidence type="ECO:0000313" key="3">
    <source>
        <dbReference type="EMBL" id="MCL6273777.1"/>
    </source>
</evidence>
<keyword evidence="4" id="KW-1185">Reference proteome</keyword>
<dbReference type="InterPro" id="IPR032508">
    <property type="entry name" value="FecR_C"/>
</dbReference>
<evidence type="ECO:0000259" key="1">
    <source>
        <dbReference type="Pfam" id="PF04773"/>
    </source>
</evidence>
<dbReference type="InterPro" id="IPR006860">
    <property type="entry name" value="FecR"/>
</dbReference>
<dbReference type="Gene3D" id="2.60.120.1440">
    <property type="match status" value="1"/>
</dbReference>
<evidence type="ECO:0000259" key="2">
    <source>
        <dbReference type="Pfam" id="PF16344"/>
    </source>
</evidence>
<evidence type="ECO:0000313" key="4">
    <source>
        <dbReference type="Proteomes" id="UP001203607"/>
    </source>
</evidence>